<evidence type="ECO:0000313" key="1">
    <source>
        <dbReference type="EMBL" id="VAW75458.1"/>
    </source>
</evidence>
<dbReference type="SUPFAM" id="SSF53756">
    <property type="entry name" value="UDP-Glycosyltransferase/glycogen phosphorylase"/>
    <property type="match status" value="1"/>
</dbReference>
<protein>
    <submittedName>
        <fullName evidence="1">Uncharacterized protein</fullName>
    </submittedName>
</protein>
<gene>
    <name evidence="1" type="ORF">MNBD_GAMMA15-544</name>
</gene>
<dbReference type="AlphaFoldDB" id="A0A3B0Y411"/>
<feature type="non-terminal residue" evidence="1">
    <location>
        <position position="1"/>
    </location>
</feature>
<name>A0A3B0Y411_9ZZZZ</name>
<organism evidence="1">
    <name type="scientific">hydrothermal vent metagenome</name>
    <dbReference type="NCBI Taxonomy" id="652676"/>
    <lineage>
        <taxon>unclassified sequences</taxon>
        <taxon>metagenomes</taxon>
        <taxon>ecological metagenomes</taxon>
    </lineage>
</organism>
<proteinExistence type="predicted"/>
<accession>A0A3B0Y411</accession>
<reference evidence="1" key="1">
    <citation type="submission" date="2018-06" db="EMBL/GenBank/DDBJ databases">
        <authorList>
            <person name="Zhirakovskaya E."/>
        </authorList>
    </citation>
    <scope>NUCLEOTIDE SEQUENCE</scope>
</reference>
<sequence length="78" mass="8502">EASGHCAMFAKETEALFFAVDDTKALADQIRQFLGDSGLQKRLPANAFKRLECSYSEAAVASSILEAISKTLNLFDKT</sequence>
<dbReference type="EMBL" id="UOFN01000047">
    <property type="protein sequence ID" value="VAW75458.1"/>
    <property type="molecule type" value="Genomic_DNA"/>
</dbReference>